<keyword evidence="2" id="KW-1133">Transmembrane helix</keyword>
<feature type="compositionally biased region" description="Polar residues" evidence="1">
    <location>
        <begin position="7"/>
        <end position="21"/>
    </location>
</feature>
<feature type="region of interest" description="Disordered" evidence="1">
    <location>
        <begin position="67"/>
        <end position="90"/>
    </location>
</feature>
<sequence length="142" mass="15672">MPVENPMASSQPETQTPSSRPMSSLEIGIMVGSIVFFVTMILLMFIVRGLDQRRRVKGLLRHAEDGNADGKEELQTTQENSIAKHAQHEPVKHRFESLWGKIGTNVKNFLCRLGASQNNVDKGMEASCNTNTNTNTKAGQTS</sequence>
<comment type="caution">
    <text evidence="3">The sequence shown here is derived from an EMBL/GenBank/DDBJ whole genome shotgun (WGS) entry which is preliminary data.</text>
</comment>
<feature type="transmembrane region" description="Helical" evidence="2">
    <location>
        <begin position="27"/>
        <end position="47"/>
    </location>
</feature>
<proteinExistence type="predicted"/>
<evidence type="ECO:0008006" key="5">
    <source>
        <dbReference type="Google" id="ProtNLM"/>
    </source>
</evidence>
<gene>
    <name evidence="3" type="ORF">FHETE_437</name>
</gene>
<dbReference type="Proteomes" id="UP000567885">
    <property type="component" value="Unassembled WGS sequence"/>
</dbReference>
<organism evidence="3 4">
    <name type="scientific">Fusarium heterosporum</name>
    <dbReference type="NCBI Taxonomy" id="42747"/>
    <lineage>
        <taxon>Eukaryota</taxon>
        <taxon>Fungi</taxon>
        <taxon>Dikarya</taxon>
        <taxon>Ascomycota</taxon>
        <taxon>Pezizomycotina</taxon>
        <taxon>Sordariomycetes</taxon>
        <taxon>Hypocreomycetidae</taxon>
        <taxon>Hypocreales</taxon>
        <taxon>Nectriaceae</taxon>
        <taxon>Fusarium</taxon>
        <taxon>Fusarium heterosporum species complex</taxon>
    </lineage>
</organism>
<dbReference type="AlphaFoldDB" id="A0A8H5WYG4"/>
<evidence type="ECO:0000313" key="3">
    <source>
        <dbReference type="EMBL" id="KAF5680312.1"/>
    </source>
</evidence>
<dbReference type="OrthoDB" id="4995754at2759"/>
<evidence type="ECO:0000256" key="2">
    <source>
        <dbReference type="SAM" id="Phobius"/>
    </source>
</evidence>
<dbReference type="EMBL" id="JAAGWQ010000006">
    <property type="protein sequence ID" value="KAF5680312.1"/>
    <property type="molecule type" value="Genomic_DNA"/>
</dbReference>
<feature type="region of interest" description="Disordered" evidence="1">
    <location>
        <begin position="1"/>
        <end position="21"/>
    </location>
</feature>
<evidence type="ECO:0000256" key="1">
    <source>
        <dbReference type="SAM" id="MobiDB-lite"/>
    </source>
</evidence>
<accession>A0A8H5WYG4</accession>
<keyword evidence="4" id="KW-1185">Reference proteome</keyword>
<protein>
    <recommendedName>
        <fullName evidence="5">Transmembrane protein</fullName>
    </recommendedName>
</protein>
<keyword evidence="2" id="KW-0812">Transmembrane</keyword>
<keyword evidence="2" id="KW-0472">Membrane</keyword>
<evidence type="ECO:0000313" key="4">
    <source>
        <dbReference type="Proteomes" id="UP000567885"/>
    </source>
</evidence>
<name>A0A8H5WYG4_FUSHE</name>
<reference evidence="3 4" key="1">
    <citation type="submission" date="2020-05" db="EMBL/GenBank/DDBJ databases">
        <title>Identification and distribution of gene clusters putatively required for synthesis of sphingolipid metabolism inhibitors in phylogenetically diverse species of the filamentous fungus Fusarium.</title>
        <authorList>
            <person name="Kim H.-S."/>
            <person name="Busman M."/>
            <person name="Brown D.W."/>
            <person name="Divon H."/>
            <person name="Uhlig S."/>
            <person name="Proctor R.H."/>
        </authorList>
    </citation>
    <scope>NUCLEOTIDE SEQUENCE [LARGE SCALE GENOMIC DNA]</scope>
    <source>
        <strain evidence="3 4">NRRL 20693</strain>
    </source>
</reference>